<gene>
    <name evidence="1" type="ORF">C8R26_10752</name>
</gene>
<comment type="caution">
    <text evidence="1">The sequence shown here is derived from an EMBL/GenBank/DDBJ whole genome shotgun (WGS) entry which is preliminary data.</text>
</comment>
<accession>A0A2T5I157</accession>
<sequence>MRNSRFIVIFFGPDGIGPYQQAEADAALRRQIKQPQHCVIPVLLPGATPEHIAQCSVFLQGINALRFHTLNDPLPHRLLVGLLRREDPERLRQLIRAEAQAPDDLLQTLQSWLSGLSIDWQDGECIIGEGQGERCLNIPDLSASFNADSIEYLLSWKSRLTGLIGREQELQTLHAWADAPQQISCRLITGEGGTGKTRLAFEFARQLHGQKGWQAGEAQGLSGSWYTGGTGTLLVIDYPEQRPDRVRALLEALACQPLTCKLRVLLLGRNGDFLKQLTQTAQTIIASGFELTGLADGADTNADAWQLFQEAWKQLHQRQQRAVPPLPLTPAAFHHWQQRHTTHRRPLFVLALAVHCMKQPGAHELNAPEILRALVQQYEINRLVKEAKQMQLDPHCLVMLRALAAIAGKLPGEALRQLIQASETPPLDIHLPALNQLKQTSLWLDGGIPALQPDLLAADLLHHALTQIADDQAGAWQYCALAAAPDQCEASSILGRLIHDAQFILQRSWPLQALIGWVIQDDERSASVNAALARNNLERSLLPLAIAAGQKAVQAHEQLAQDNFAAHGPALAHSLNNWSKRLAEGVALTIEETKQLMDIKARLRQIKRRVRDEGVQVPARLAWLFESGEPDEDD</sequence>
<organism evidence="1 2">
    <name type="scientific">Nitrosomonas oligotropha</name>
    <dbReference type="NCBI Taxonomy" id="42354"/>
    <lineage>
        <taxon>Bacteria</taxon>
        <taxon>Pseudomonadati</taxon>
        <taxon>Pseudomonadota</taxon>
        <taxon>Betaproteobacteria</taxon>
        <taxon>Nitrosomonadales</taxon>
        <taxon>Nitrosomonadaceae</taxon>
        <taxon>Nitrosomonas</taxon>
    </lineage>
</organism>
<proteinExistence type="predicted"/>
<dbReference type="SUPFAM" id="SSF52540">
    <property type="entry name" value="P-loop containing nucleoside triphosphate hydrolases"/>
    <property type="match status" value="1"/>
</dbReference>
<dbReference type="Gene3D" id="3.40.50.300">
    <property type="entry name" value="P-loop containing nucleotide triphosphate hydrolases"/>
    <property type="match status" value="1"/>
</dbReference>
<evidence type="ECO:0000313" key="1">
    <source>
        <dbReference type="EMBL" id="PTQ77565.1"/>
    </source>
</evidence>
<dbReference type="InterPro" id="IPR027417">
    <property type="entry name" value="P-loop_NTPase"/>
</dbReference>
<name>A0A2T5I157_9PROT</name>
<protein>
    <submittedName>
        <fullName evidence="1">Uncharacterized protein</fullName>
    </submittedName>
</protein>
<evidence type="ECO:0000313" key="2">
    <source>
        <dbReference type="Proteomes" id="UP000244128"/>
    </source>
</evidence>
<dbReference type="AlphaFoldDB" id="A0A2T5I157"/>
<dbReference type="EMBL" id="QAOI01000007">
    <property type="protein sequence ID" value="PTQ77565.1"/>
    <property type="molecule type" value="Genomic_DNA"/>
</dbReference>
<dbReference type="Proteomes" id="UP000244128">
    <property type="component" value="Unassembled WGS sequence"/>
</dbReference>
<reference evidence="1 2" key="1">
    <citation type="submission" date="2018-04" db="EMBL/GenBank/DDBJ databases">
        <title>Active sludge and wastewater microbial communities from Klosterneuburg, Austria.</title>
        <authorList>
            <person name="Wagner M."/>
        </authorList>
    </citation>
    <scope>NUCLEOTIDE SEQUENCE [LARGE SCALE GENOMIC DNA]</scope>
    <source>
        <strain evidence="1 2">Nm49</strain>
    </source>
</reference>